<reference evidence="1" key="1">
    <citation type="journal article" date="2020" name="Nature">
        <title>Giant virus diversity and host interactions through global metagenomics.</title>
        <authorList>
            <person name="Schulz F."/>
            <person name="Roux S."/>
            <person name="Paez-Espino D."/>
            <person name="Jungbluth S."/>
            <person name="Walsh D.A."/>
            <person name="Denef V.J."/>
            <person name="McMahon K.D."/>
            <person name="Konstantinidis K.T."/>
            <person name="Eloe-Fadrosh E.A."/>
            <person name="Kyrpides N.C."/>
            <person name="Woyke T."/>
        </authorList>
    </citation>
    <scope>NUCLEOTIDE SEQUENCE</scope>
    <source>
        <strain evidence="1">GVMAG-M-3300023184-17</strain>
    </source>
</reference>
<name>A0A6C0HYM5_9ZZZZ</name>
<accession>A0A6C0HYM5</accession>
<proteinExistence type="predicted"/>
<organism evidence="1">
    <name type="scientific">viral metagenome</name>
    <dbReference type="NCBI Taxonomy" id="1070528"/>
    <lineage>
        <taxon>unclassified sequences</taxon>
        <taxon>metagenomes</taxon>
        <taxon>organismal metagenomes</taxon>
    </lineage>
</organism>
<protein>
    <submittedName>
        <fullName evidence="1">Uncharacterized protein</fullName>
    </submittedName>
</protein>
<evidence type="ECO:0000313" key="1">
    <source>
        <dbReference type="EMBL" id="QHT85235.1"/>
    </source>
</evidence>
<dbReference type="AlphaFoldDB" id="A0A6C0HYM5"/>
<sequence>MKQKTLYNTLKGAPSQLFRSISSVSKKVNPFKKCKKSKKTRKYRKM</sequence>
<dbReference type="EMBL" id="MN740041">
    <property type="protein sequence ID" value="QHT85235.1"/>
    <property type="molecule type" value="Genomic_DNA"/>
</dbReference>